<keyword evidence="3" id="KW-1185">Reference proteome</keyword>
<dbReference type="EMBL" id="JANFQO010000006">
    <property type="protein sequence ID" value="MCQ4164701.1"/>
    <property type="molecule type" value="Genomic_DNA"/>
</dbReference>
<name>A0ABT1QQX1_9GAMM</name>
<dbReference type="Proteomes" id="UP001165498">
    <property type="component" value="Unassembled WGS sequence"/>
</dbReference>
<dbReference type="InterPro" id="IPR002145">
    <property type="entry name" value="CopG"/>
</dbReference>
<accession>A0ABT1QQX1</accession>
<protein>
    <submittedName>
        <fullName evidence="2">Ribbon-helix-helix protein, CopG family</fullName>
    </submittedName>
</protein>
<comment type="caution">
    <text evidence="2">The sequence shown here is derived from an EMBL/GenBank/DDBJ whole genome shotgun (WGS) entry which is preliminary data.</text>
</comment>
<proteinExistence type="predicted"/>
<dbReference type="RefSeq" id="WP_255913589.1">
    <property type="nucleotide sequence ID" value="NZ_JANFQO010000006.1"/>
</dbReference>
<dbReference type="SUPFAM" id="SSF47598">
    <property type="entry name" value="Ribbon-helix-helix"/>
    <property type="match status" value="1"/>
</dbReference>
<sequence>MNLKLLQIRLPSDAHLELRKLALVRGTSTAELVRQAIDRAHPEIHAGVSLAPGVNASGARPHEDKP</sequence>
<feature type="domain" description="Ribbon-helix-helix protein CopG" evidence="1">
    <location>
        <begin position="4"/>
        <end position="39"/>
    </location>
</feature>
<dbReference type="Pfam" id="PF01402">
    <property type="entry name" value="RHH_1"/>
    <property type="match status" value="1"/>
</dbReference>
<organism evidence="2 3">
    <name type="scientific">Tahibacter harae</name>
    <dbReference type="NCBI Taxonomy" id="2963937"/>
    <lineage>
        <taxon>Bacteria</taxon>
        <taxon>Pseudomonadati</taxon>
        <taxon>Pseudomonadota</taxon>
        <taxon>Gammaproteobacteria</taxon>
        <taxon>Lysobacterales</taxon>
        <taxon>Rhodanobacteraceae</taxon>
        <taxon>Tahibacter</taxon>
    </lineage>
</organism>
<reference evidence="2" key="1">
    <citation type="submission" date="2022-07" db="EMBL/GenBank/DDBJ databases">
        <title>Tahibacter sp., a new gammaproteobacterium isolated from the silt sample collected at pig farm.</title>
        <authorList>
            <person name="Chen H."/>
        </authorList>
    </citation>
    <scope>NUCLEOTIDE SEQUENCE</scope>
    <source>
        <strain evidence="2">P2K</strain>
    </source>
</reference>
<dbReference type="InterPro" id="IPR010985">
    <property type="entry name" value="Ribbon_hlx_hlx"/>
</dbReference>
<evidence type="ECO:0000313" key="3">
    <source>
        <dbReference type="Proteomes" id="UP001165498"/>
    </source>
</evidence>
<gene>
    <name evidence="2" type="ORF">NM961_08260</name>
</gene>
<evidence type="ECO:0000313" key="2">
    <source>
        <dbReference type="EMBL" id="MCQ4164701.1"/>
    </source>
</evidence>
<evidence type="ECO:0000259" key="1">
    <source>
        <dbReference type="Pfam" id="PF01402"/>
    </source>
</evidence>